<evidence type="ECO:0000313" key="9">
    <source>
        <dbReference type="Proteomes" id="UP000515154"/>
    </source>
</evidence>
<feature type="domain" description="RPAP1/MINIYO-like TPR repeats" evidence="8">
    <location>
        <begin position="1094"/>
        <end position="1316"/>
    </location>
</feature>
<dbReference type="InterPro" id="IPR016024">
    <property type="entry name" value="ARM-type_fold"/>
</dbReference>
<protein>
    <submittedName>
        <fullName evidence="10">RNA polymerase II-associated protein 1-like</fullName>
    </submittedName>
</protein>
<keyword evidence="9" id="KW-1185">Reference proteome</keyword>
<gene>
    <name evidence="10" type="primary">LOC115213788</name>
</gene>
<dbReference type="InterPro" id="IPR039913">
    <property type="entry name" value="RPAP1/Rba50"/>
</dbReference>
<feature type="domain" description="RPAP1 C-terminal" evidence="6">
    <location>
        <begin position="345"/>
        <end position="409"/>
    </location>
</feature>
<evidence type="ECO:0000256" key="3">
    <source>
        <dbReference type="ARBA" id="ARBA00023163"/>
    </source>
</evidence>
<feature type="compositionally biased region" description="Basic and acidic residues" evidence="5">
    <location>
        <begin position="92"/>
        <end position="106"/>
    </location>
</feature>
<dbReference type="Pfam" id="PF08620">
    <property type="entry name" value="RPAP1_C"/>
    <property type="match status" value="1"/>
</dbReference>
<keyword evidence="4" id="KW-0539">Nucleus</keyword>
<feature type="compositionally biased region" description="Polar residues" evidence="5">
    <location>
        <begin position="1"/>
        <end position="16"/>
    </location>
</feature>
<reference evidence="10" key="1">
    <citation type="submission" date="2025-08" db="UniProtKB">
        <authorList>
            <consortium name="RefSeq"/>
        </authorList>
    </citation>
    <scope>IDENTIFICATION</scope>
</reference>
<accession>A0A6P7SJ88</accession>
<feature type="region of interest" description="Disordered" evidence="5">
    <location>
        <begin position="40"/>
        <end position="66"/>
    </location>
</feature>
<dbReference type="InterPro" id="IPR013929">
    <property type="entry name" value="RPAP1_C"/>
</dbReference>
<organism evidence="9 10">
    <name type="scientific">Octopus sinensis</name>
    <name type="common">East Asian common octopus</name>
    <dbReference type="NCBI Taxonomy" id="2607531"/>
    <lineage>
        <taxon>Eukaryota</taxon>
        <taxon>Metazoa</taxon>
        <taxon>Spiralia</taxon>
        <taxon>Lophotrochozoa</taxon>
        <taxon>Mollusca</taxon>
        <taxon>Cephalopoda</taxon>
        <taxon>Coleoidea</taxon>
        <taxon>Octopodiformes</taxon>
        <taxon>Octopoda</taxon>
        <taxon>Incirrata</taxon>
        <taxon>Octopodidae</taxon>
        <taxon>Octopus</taxon>
    </lineage>
</organism>
<feature type="compositionally biased region" description="Basic and acidic residues" evidence="5">
    <location>
        <begin position="54"/>
        <end position="66"/>
    </location>
</feature>
<keyword evidence="3" id="KW-0804">Transcription</keyword>
<dbReference type="PANTHER" id="PTHR21483:SF18">
    <property type="entry name" value="RNA POLYMERASE II-ASSOCIATED PROTEIN 1"/>
    <property type="match status" value="1"/>
</dbReference>
<dbReference type="PANTHER" id="PTHR21483">
    <property type="entry name" value="RNA POLYMERASE II-ASSOCIATED PROTEIN 1"/>
    <property type="match status" value="1"/>
</dbReference>
<dbReference type="KEGG" id="osn:115213788"/>
<dbReference type="Pfam" id="PF25766">
    <property type="entry name" value="TPR_RPAP1"/>
    <property type="match status" value="1"/>
</dbReference>
<dbReference type="GO" id="GO:0006366">
    <property type="term" value="P:transcription by RNA polymerase II"/>
    <property type="evidence" value="ECO:0007669"/>
    <property type="project" value="InterPro"/>
</dbReference>
<name>A0A6P7SJ88_9MOLL</name>
<dbReference type="SUPFAM" id="SSF48371">
    <property type="entry name" value="ARM repeat"/>
    <property type="match status" value="1"/>
</dbReference>
<feature type="region of interest" description="Disordered" evidence="5">
    <location>
        <begin position="80"/>
        <end position="115"/>
    </location>
</feature>
<dbReference type="Proteomes" id="UP000515154">
    <property type="component" value="Linkage group LG1"/>
</dbReference>
<sequence length="1372" mass="156113">MDSKANDPSFNPSELTVNRPKLTEDDEELLRMQEMFLSSKHNPAATVVKNSKSHKPDIQKKQAPFKRDVVDMQQPFKSGLTEASVTPQKKSRFQEQKKNSFTKDTKPNQATVAGDTNLDKASVARVLSSIIERDTKHYVSHDKPFSLDGFPKAPSLQIGKKFDSTSAPQAKKKSLFAQQFEQRPCSDFSISNKPMYGTASTKCNLESSYTPPQSIVSGFGLSASNAEREAKAIHAENLNKLSSMTEKEILMERQKLLSMLDPSLINFLKTRKSENLDSETTSTSIENQDDSDKSELKPVHKLNEDELPVKPDSQLVHMDNVEYEKLAWMKDLPPVNACSTKGKPARFDFQGFIIPEDAEIPVDLGLHHHGEEAERAGYTLDELFHLCRSLNSQQRTFALKTLGCIITNAKSGMFEESIEGAIIPSVINAGIVFLLRWALDDKITTVLISAVFCLHALLTNSADENSLQFTFCWYRGGEVAAHQVGEDTFNAEKEKLDFLETVEVTDADEVQADVVRALVKSMNLLPRLRFLLEVWDISPESIKCILEILCRISYHSKQEAYNVYKCPRLMEFIFKELLPSVCSTDDKTVSSIISTLKLIKVLCQAGRSMATDIVTNYKLMDKLLLYIAPQPSEMNLPENVAYELQTVCYNIWQVCLSYGLTGHYYSEFYPQLVTNTHTILAQYQNITDTSFLRESAILGVLESAVQLAGAHSRYHQKLAACKRQKDSQEPNKIESLIVPSLHWTQVLSLIDTLEILFQSILQNISEKYHFKKFSLNLATSVINFVASFYELCPQQSDSNVTNILTHLEQLCNSVIFPLWSTLGFRSIIASLASHSNILNHQILLKTKHPKNLLDLGCQNLIDDSKTLPILAISTPFGFVTALFRLFSVIGSLHKGLADKFSGLIVNDPDIRSYITAVVKTKPTATTFQHNYFTRFENHCQYFLLKTISMSAFNEVDTPYFLLCHQLSLLLLTRLHDGDEHFAHDLLSLLIFNRNFIALDSDVDSSTHQLSCLSISDGSGMVCSNSQLTEDIKFKLLQHSISSLKDIRANYLSSFSQMESAVLHSKARCFAYVEEVHSFLVGKLGETLLPRDWIFMPLVHQYSLSNSLPENEREQCSPQQINKITHALKFIYLLETQRPSIMDGLSASLKISRLMCVFLADNNIFLEPVVRSYLAGLMRIYSKENILDSMNFDESIPGLYSFYDFFIEFLKQYISVSFGDFVFGSYLLLPLQQMHNVFLRKAIWEENSIVLRTLRVSIQDHLIPIHRYLVPEETNPELLKLLILALLRESVSEKWCPVLYLIAVHHCNRFMFRQDRYEDNLRQFMFSHVLKCSNSQLKEHLLHYKMYNATSNHCIELYQNLPHNRKSLLEKYC</sequence>
<evidence type="ECO:0000259" key="7">
    <source>
        <dbReference type="Pfam" id="PF08621"/>
    </source>
</evidence>
<feature type="region of interest" description="Disordered" evidence="5">
    <location>
        <begin position="1"/>
        <end position="24"/>
    </location>
</feature>
<evidence type="ECO:0000259" key="6">
    <source>
        <dbReference type="Pfam" id="PF08620"/>
    </source>
</evidence>
<evidence type="ECO:0000256" key="2">
    <source>
        <dbReference type="ARBA" id="ARBA00009953"/>
    </source>
</evidence>
<evidence type="ECO:0000313" key="10">
    <source>
        <dbReference type="RefSeq" id="XP_029638497.1"/>
    </source>
</evidence>
<feature type="domain" description="RPAP1 N-terminal" evidence="7">
    <location>
        <begin position="232"/>
        <end position="273"/>
    </location>
</feature>
<evidence type="ECO:0000259" key="8">
    <source>
        <dbReference type="Pfam" id="PF25766"/>
    </source>
</evidence>
<evidence type="ECO:0000256" key="4">
    <source>
        <dbReference type="ARBA" id="ARBA00023242"/>
    </source>
</evidence>
<dbReference type="Pfam" id="PF08621">
    <property type="entry name" value="RPAP1_N"/>
    <property type="match status" value="1"/>
</dbReference>
<evidence type="ECO:0000256" key="5">
    <source>
        <dbReference type="SAM" id="MobiDB-lite"/>
    </source>
</evidence>
<dbReference type="InterPro" id="IPR013930">
    <property type="entry name" value="RPAP1_N"/>
</dbReference>
<evidence type="ECO:0000256" key="1">
    <source>
        <dbReference type="ARBA" id="ARBA00004123"/>
    </source>
</evidence>
<dbReference type="RefSeq" id="XP_029638497.1">
    <property type="nucleotide sequence ID" value="XM_029782637.2"/>
</dbReference>
<dbReference type="InterPro" id="IPR057989">
    <property type="entry name" value="TPR_RPAP1/MINIYO-like"/>
</dbReference>
<comment type="subcellular location">
    <subcellularLocation>
        <location evidence="1">Nucleus</location>
    </subcellularLocation>
</comment>
<feature type="region of interest" description="Disordered" evidence="5">
    <location>
        <begin position="275"/>
        <end position="296"/>
    </location>
</feature>
<proteinExistence type="inferred from homology"/>
<comment type="similarity">
    <text evidence="2">Belongs to the RPAP1 family.</text>
</comment>